<dbReference type="EMBL" id="CP011947">
    <property type="protein sequence ID" value="AKU08858.1"/>
    <property type="molecule type" value="Genomic_DNA"/>
</dbReference>
<dbReference type="RefSeq" id="WP_050459816.1">
    <property type="nucleotide sequence ID" value="NZ_CP011947.1"/>
</dbReference>
<reference evidence="3" key="1">
    <citation type="journal article" date="2015" name="J. Biotechnol.">
        <title>Complete genome sequence of Haloferax gibbonsii strain ARA6, a potential producer of polyhydroxyalkanoates and halocins isolated from Araruama, Rio de Janeiro, Brasil.</title>
        <authorList>
            <person name="Pinto L.H."/>
            <person name="D'Alincourt Carvalho-Assef A.P."/>
            <person name="Vieira R.P."/>
            <person name="Clementino M.M."/>
            <person name="Albano R.M."/>
        </authorList>
    </citation>
    <scope>NUCLEOTIDE SEQUENCE [LARGE SCALE GENOMIC DNA]</scope>
    <source>
        <strain evidence="3">ARA6</strain>
    </source>
</reference>
<accession>A0A0K1IX41</accession>
<dbReference type="KEGG" id="hgi:ABY42_14345"/>
<dbReference type="AlphaFoldDB" id="A0A0K1IX41"/>
<dbReference type="GeneID" id="25247155"/>
<sequence length="138" mass="13830">MSTLDRFFLGREDAPVRQHQLGGVALFALVFATHLPPDAVGPLSYPFGLRLWPVVALGLGGGAVGALRGDGVFGALPLGAGPVLGFFAALGAAELTTPSMGLWQGVATGLVAGGLLAAVGFALGFLGRYAAVRALSSV</sequence>
<feature type="transmembrane region" description="Helical" evidence="1">
    <location>
        <begin position="105"/>
        <end position="126"/>
    </location>
</feature>
<organism evidence="2 3">
    <name type="scientific">Haloferax gibbonsii</name>
    <dbReference type="NCBI Taxonomy" id="35746"/>
    <lineage>
        <taxon>Archaea</taxon>
        <taxon>Methanobacteriati</taxon>
        <taxon>Methanobacteriota</taxon>
        <taxon>Stenosarchaea group</taxon>
        <taxon>Halobacteria</taxon>
        <taxon>Halobacteriales</taxon>
        <taxon>Haloferacaceae</taxon>
        <taxon>Haloferax</taxon>
    </lineage>
</organism>
<keyword evidence="1" id="KW-0812">Transmembrane</keyword>
<evidence type="ECO:0000256" key="1">
    <source>
        <dbReference type="SAM" id="Phobius"/>
    </source>
</evidence>
<feature type="transmembrane region" description="Helical" evidence="1">
    <location>
        <begin position="49"/>
        <end position="67"/>
    </location>
</feature>
<keyword evidence="1" id="KW-1133">Transmembrane helix</keyword>
<proteinExistence type="predicted"/>
<feature type="transmembrane region" description="Helical" evidence="1">
    <location>
        <begin position="74"/>
        <end position="93"/>
    </location>
</feature>
<gene>
    <name evidence="2" type="ORF">ABY42_14345</name>
</gene>
<feature type="transmembrane region" description="Helical" evidence="1">
    <location>
        <begin position="21"/>
        <end position="37"/>
    </location>
</feature>
<keyword evidence="1" id="KW-0472">Membrane</keyword>
<evidence type="ECO:0000313" key="3">
    <source>
        <dbReference type="Proteomes" id="UP000066124"/>
    </source>
</evidence>
<name>A0A0K1IX41_HALGI</name>
<protein>
    <submittedName>
        <fullName evidence="2">Uncharacterized protein</fullName>
    </submittedName>
</protein>
<evidence type="ECO:0000313" key="2">
    <source>
        <dbReference type="EMBL" id="AKU08858.1"/>
    </source>
</evidence>
<dbReference type="Proteomes" id="UP000066124">
    <property type="component" value="Chromosome"/>
</dbReference>